<dbReference type="PANTHER" id="PTHR33138:SF1">
    <property type="entry name" value="OS01G0113900 PROTEIN"/>
    <property type="match status" value="1"/>
</dbReference>
<feature type="chain" id="PRO_5043506746" description="Wall-associated receptor kinase galacturonan-binding domain-containing protein" evidence="4">
    <location>
        <begin position="22"/>
        <end position="272"/>
    </location>
</feature>
<gene>
    <name evidence="7" type="primary">ga10078</name>
    <name evidence="7" type="ORF">PR202_ga10078</name>
</gene>
<comment type="subcellular location">
    <subcellularLocation>
        <location evidence="1">Membrane</location>
        <topology evidence="1">Single-pass membrane protein</topology>
    </subcellularLocation>
</comment>
<reference evidence="7" key="2">
    <citation type="submission" date="2021-12" db="EMBL/GenBank/DDBJ databases">
        <title>Resequencing data analysis of finger millet.</title>
        <authorList>
            <person name="Hatakeyama M."/>
            <person name="Aluri S."/>
            <person name="Balachadran M.T."/>
            <person name="Sivarajan S.R."/>
            <person name="Poveda L."/>
            <person name="Shimizu-Inatsugi R."/>
            <person name="Schlapbach R."/>
            <person name="Sreeman S.M."/>
            <person name="Shimizu K.K."/>
        </authorList>
    </citation>
    <scope>NUCLEOTIDE SEQUENCE</scope>
</reference>
<feature type="domain" description="Wall-associated receptor kinase galacturonan-binding" evidence="5">
    <location>
        <begin position="23"/>
        <end position="87"/>
    </location>
</feature>
<evidence type="ECO:0000259" key="5">
    <source>
        <dbReference type="Pfam" id="PF13947"/>
    </source>
</evidence>
<protein>
    <recommendedName>
        <fullName evidence="9">Wall-associated receptor kinase galacturonan-binding domain-containing protein</fullName>
    </recommendedName>
</protein>
<feature type="domain" description="Wall-associated receptor kinase C-terminal" evidence="6">
    <location>
        <begin position="145"/>
        <end position="254"/>
    </location>
</feature>
<dbReference type="GO" id="GO:0030247">
    <property type="term" value="F:polysaccharide binding"/>
    <property type="evidence" value="ECO:0007669"/>
    <property type="project" value="InterPro"/>
</dbReference>
<reference evidence="7" key="1">
    <citation type="journal article" date="2018" name="DNA Res.">
        <title>Multiple hybrid de novo genome assembly of finger millet, an orphan allotetraploid crop.</title>
        <authorList>
            <person name="Hatakeyama M."/>
            <person name="Aluri S."/>
            <person name="Balachadran M.T."/>
            <person name="Sivarajan S.R."/>
            <person name="Patrignani A."/>
            <person name="Gruter S."/>
            <person name="Poveda L."/>
            <person name="Shimizu-Inatsugi R."/>
            <person name="Baeten J."/>
            <person name="Francoijs K.J."/>
            <person name="Nataraja K.N."/>
            <person name="Reddy Y.A.N."/>
            <person name="Phadnis S."/>
            <person name="Ravikumar R.L."/>
            <person name="Schlapbach R."/>
            <person name="Sreeman S.M."/>
            <person name="Shimizu K.K."/>
        </authorList>
    </citation>
    <scope>NUCLEOTIDE SEQUENCE</scope>
</reference>
<evidence type="ECO:0000259" key="6">
    <source>
        <dbReference type="Pfam" id="PF14380"/>
    </source>
</evidence>
<keyword evidence="8" id="KW-1185">Reference proteome</keyword>
<dbReference type="InterPro" id="IPR032872">
    <property type="entry name" value="WAK_assoc_C"/>
</dbReference>
<evidence type="ECO:0000313" key="8">
    <source>
        <dbReference type="Proteomes" id="UP001054889"/>
    </source>
</evidence>
<dbReference type="Pfam" id="PF13947">
    <property type="entry name" value="GUB_WAK_bind"/>
    <property type="match status" value="1"/>
</dbReference>
<accession>A0AAV5C5T1</accession>
<dbReference type="EMBL" id="BQKI01000004">
    <property type="protein sequence ID" value="GJM93516.1"/>
    <property type="molecule type" value="Genomic_DNA"/>
</dbReference>
<dbReference type="GO" id="GO:0016020">
    <property type="term" value="C:membrane"/>
    <property type="evidence" value="ECO:0007669"/>
    <property type="project" value="UniProtKB-SubCell"/>
</dbReference>
<dbReference type="Proteomes" id="UP001054889">
    <property type="component" value="Unassembled WGS sequence"/>
</dbReference>
<evidence type="ECO:0000256" key="1">
    <source>
        <dbReference type="ARBA" id="ARBA00004167"/>
    </source>
</evidence>
<evidence type="ECO:0000256" key="2">
    <source>
        <dbReference type="ARBA" id="ARBA00022729"/>
    </source>
</evidence>
<comment type="caution">
    <text evidence="7">The sequence shown here is derived from an EMBL/GenBank/DDBJ whole genome shotgun (WGS) entry which is preliminary data.</text>
</comment>
<evidence type="ECO:0000256" key="3">
    <source>
        <dbReference type="ARBA" id="ARBA00023180"/>
    </source>
</evidence>
<dbReference type="AlphaFoldDB" id="A0AAV5C5T1"/>
<evidence type="ECO:0000313" key="7">
    <source>
        <dbReference type="EMBL" id="GJM93516.1"/>
    </source>
</evidence>
<sequence length="272" mass="29384">MAPLLPLLLLILLAAADTILASCSNATCAGLNISYPFWLNSSGYDNCGYPGLGLACENNTSLILFIQFHRYRVTGIDYIKHTVAVSDTDAGDEEYGAGCPRLHWNLTIDYTSSWLQLAPSDSNITILYNCKKNISSSYAVELSACQGRYDNKWSYVLRDGAATGTEAYEHECEEVVVAPVLGVHKVGMMDAPDGIPPSTNGTFGPAGVVEAGFELMYHAHSEQCDGCESSGGWCGYQRNGSADGVLTFTCFCDGGPNLRTLRCVCLIFPPHY</sequence>
<name>A0AAV5C5T1_ELECO</name>
<proteinExistence type="predicted"/>
<feature type="signal peptide" evidence="4">
    <location>
        <begin position="1"/>
        <end position="21"/>
    </location>
</feature>
<keyword evidence="2 4" id="KW-0732">Signal</keyword>
<keyword evidence="3" id="KW-0325">Glycoprotein</keyword>
<evidence type="ECO:0000256" key="4">
    <source>
        <dbReference type="SAM" id="SignalP"/>
    </source>
</evidence>
<dbReference type="PANTHER" id="PTHR33138">
    <property type="entry name" value="OS01G0690200 PROTEIN"/>
    <property type="match status" value="1"/>
</dbReference>
<dbReference type="Pfam" id="PF14380">
    <property type="entry name" value="WAK_assoc"/>
    <property type="match status" value="1"/>
</dbReference>
<dbReference type="InterPro" id="IPR025287">
    <property type="entry name" value="WAK_GUB"/>
</dbReference>
<evidence type="ECO:0008006" key="9">
    <source>
        <dbReference type="Google" id="ProtNLM"/>
    </source>
</evidence>
<organism evidence="7 8">
    <name type="scientific">Eleusine coracana subsp. coracana</name>
    <dbReference type="NCBI Taxonomy" id="191504"/>
    <lineage>
        <taxon>Eukaryota</taxon>
        <taxon>Viridiplantae</taxon>
        <taxon>Streptophyta</taxon>
        <taxon>Embryophyta</taxon>
        <taxon>Tracheophyta</taxon>
        <taxon>Spermatophyta</taxon>
        <taxon>Magnoliopsida</taxon>
        <taxon>Liliopsida</taxon>
        <taxon>Poales</taxon>
        <taxon>Poaceae</taxon>
        <taxon>PACMAD clade</taxon>
        <taxon>Chloridoideae</taxon>
        <taxon>Cynodonteae</taxon>
        <taxon>Eleusininae</taxon>
        <taxon>Eleusine</taxon>
    </lineage>
</organism>